<feature type="transmembrane region" description="Helical" evidence="2">
    <location>
        <begin position="140"/>
        <end position="161"/>
    </location>
</feature>
<dbReference type="Proteomes" id="UP000187735">
    <property type="component" value="Chromosome"/>
</dbReference>
<evidence type="ECO:0000259" key="3">
    <source>
        <dbReference type="SMART" id="SM00460"/>
    </source>
</evidence>
<evidence type="ECO:0000256" key="2">
    <source>
        <dbReference type="SAM" id="Phobius"/>
    </source>
</evidence>
<evidence type="ECO:0000256" key="1">
    <source>
        <dbReference type="SAM" id="MobiDB-lite"/>
    </source>
</evidence>
<keyword evidence="4" id="KW-0012">Acyltransferase</keyword>
<dbReference type="InterPro" id="IPR038765">
    <property type="entry name" value="Papain-like_cys_pep_sf"/>
</dbReference>
<dbReference type="GO" id="GO:0003810">
    <property type="term" value="F:protein-glutamine gamma-glutamyltransferase activity"/>
    <property type="evidence" value="ECO:0007669"/>
    <property type="project" value="UniProtKB-EC"/>
</dbReference>
<keyword evidence="4" id="KW-0808">Transferase</keyword>
<proteinExistence type="predicted"/>
<reference evidence="4 5" key="1">
    <citation type="journal article" date="2016" name="Front. Microbiol.">
        <title>Fuerstia marisgermanicae gen. nov., sp. nov., an Unusual Member of the Phylum Planctomycetes from the German Wadden Sea.</title>
        <authorList>
            <person name="Kohn T."/>
            <person name="Heuer A."/>
            <person name="Jogler M."/>
            <person name="Vollmers J."/>
            <person name="Boedeker C."/>
            <person name="Bunk B."/>
            <person name="Rast P."/>
            <person name="Borchert D."/>
            <person name="Glockner I."/>
            <person name="Freese H.M."/>
            <person name="Klenk H.P."/>
            <person name="Overmann J."/>
            <person name="Kaster A.K."/>
            <person name="Rohde M."/>
            <person name="Wiegand S."/>
            <person name="Jogler C."/>
        </authorList>
    </citation>
    <scope>NUCLEOTIDE SEQUENCE [LARGE SCALE GENOMIC DNA]</scope>
    <source>
        <strain evidence="4 5">NH11</strain>
    </source>
</reference>
<feature type="region of interest" description="Disordered" evidence="1">
    <location>
        <begin position="172"/>
        <end position="194"/>
    </location>
</feature>
<dbReference type="PANTHER" id="PTHR42736:SF1">
    <property type="entry name" value="PROTEIN-GLUTAMINE GAMMA-GLUTAMYLTRANSFERASE"/>
    <property type="match status" value="1"/>
</dbReference>
<organism evidence="4 5">
    <name type="scientific">Fuerstiella marisgermanici</name>
    <dbReference type="NCBI Taxonomy" id="1891926"/>
    <lineage>
        <taxon>Bacteria</taxon>
        <taxon>Pseudomonadati</taxon>
        <taxon>Planctomycetota</taxon>
        <taxon>Planctomycetia</taxon>
        <taxon>Planctomycetales</taxon>
        <taxon>Planctomycetaceae</taxon>
        <taxon>Fuerstiella</taxon>
    </lineage>
</organism>
<keyword evidence="2" id="KW-0472">Membrane</keyword>
<dbReference type="Pfam" id="PF11992">
    <property type="entry name" value="TgpA_N"/>
    <property type="match status" value="1"/>
</dbReference>
<dbReference type="InterPro" id="IPR002931">
    <property type="entry name" value="Transglutaminase-like"/>
</dbReference>
<feature type="transmembrane region" description="Helical" evidence="2">
    <location>
        <begin position="117"/>
        <end position="134"/>
    </location>
</feature>
<dbReference type="SUPFAM" id="SSF54001">
    <property type="entry name" value="Cysteine proteinases"/>
    <property type="match status" value="1"/>
</dbReference>
<dbReference type="Pfam" id="PF01841">
    <property type="entry name" value="Transglut_core"/>
    <property type="match status" value="1"/>
</dbReference>
<feature type="domain" description="Transglutaminase-like" evidence="3">
    <location>
        <begin position="542"/>
        <end position="612"/>
    </location>
</feature>
<keyword evidence="5" id="KW-1185">Reference proteome</keyword>
<feature type="transmembrane region" description="Helical" evidence="2">
    <location>
        <begin position="223"/>
        <end position="245"/>
    </location>
</feature>
<feature type="transmembrane region" description="Helical" evidence="2">
    <location>
        <begin position="68"/>
        <end position="85"/>
    </location>
</feature>
<protein>
    <submittedName>
        <fullName evidence="4">Protein-glutamine gamma-glutamyltransferase</fullName>
        <ecNumber evidence="4">2.3.2.13</ecNumber>
    </submittedName>
</protein>
<dbReference type="InterPro" id="IPR021878">
    <property type="entry name" value="TgpA_N"/>
</dbReference>
<dbReference type="AlphaFoldDB" id="A0A1P8WDK4"/>
<dbReference type="Gene3D" id="3.10.620.30">
    <property type="match status" value="1"/>
</dbReference>
<feature type="transmembrane region" description="Helical" evidence="2">
    <location>
        <begin position="12"/>
        <end position="32"/>
    </location>
</feature>
<dbReference type="OrthoDB" id="9804872at2"/>
<feature type="transmembrane region" description="Helical" evidence="2">
    <location>
        <begin position="91"/>
        <end position="110"/>
    </location>
</feature>
<gene>
    <name evidence="4" type="primary">tgpA_1</name>
    <name evidence="4" type="ORF">Fuma_01748</name>
</gene>
<dbReference type="SMART" id="SM00460">
    <property type="entry name" value="TGc"/>
    <property type="match status" value="1"/>
</dbReference>
<sequence>MSMSTASKTSAGVEIIFLRSVAVMVSLPALVLAYAEEAAWPAAFTPLVVLAAHTVVDRRKYLKLSVTGANLLGVIAFLSMAYEFYDNNLLGKLLAGAHLLVYMTWVVLLMQKGIRQFWWLATLSVLQVSVASVLTTNPTFGALLVLTLLVMIWTLSVFTLYRVQLRMRRSDETATGGGGTIEDSLSTESDGETAASVATVRSTVDVRNGLHIDSDEPWVGWRFCGIVSFAFVSSLFVGLFAFAVFPRVWVNEALGGISELQGAIGHRTGFTESVELGEIGQIMQSDQRVQTVEFTTVVGGKELTPDEFATHMNMDEVLFRGNAMGHYRNGRWRSGGGQSASVGDLETRRWFRSSRRQSDFRVRITQDPPIATFAFAPLPADNVVSLVDRGRRGSKHGQIEQRMLSYALVHNNLDNKFRAEPFTYEVWCSKPPNGQKHHLSRPSSGVRAMLNLSQELLRPLTAFESFESVTAKERCITRDLASSLPSLTKLAIEVCSNEDGQLVSERRRVDSVLAYLNSAERFQYSLAANVIDDSVDPVEDFLLNRKSGHCEYFASAAALMLQAVGVPARIVNGYKGCEENSVTGRWEVKQKHAHTWLEAYVHNRWETVDPTPAAAREEGVAQPSTLSWWMDLKAAFADNWFSIVQKMSLQQQEAMAKPLVDSVKNAVDTIRQQGLWAALKMFYEEVILQPKKWVSWQTGAVTFFLLLILGLAIQRRPDHILRSALGRLFRWLRPGRRGQQSVVRFYETFCSQCERHGLKFPNNQTAQENALMAIRYFSGRLSDEEDRRLPTRIAHAFNRVRFGQAELGDDAVAAVRSDVGRFTELLSGRATEGT</sequence>
<dbReference type="RefSeq" id="WP_083731909.1">
    <property type="nucleotide sequence ID" value="NZ_CP017641.1"/>
</dbReference>
<dbReference type="STRING" id="1891926.Fuma_01748"/>
<dbReference type="EC" id="2.3.2.13" evidence="4"/>
<dbReference type="EMBL" id="CP017641">
    <property type="protein sequence ID" value="APZ92143.1"/>
    <property type="molecule type" value="Genomic_DNA"/>
</dbReference>
<accession>A0A1P8WDK4</accession>
<evidence type="ECO:0000313" key="5">
    <source>
        <dbReference type="Proteomes" id="UP000187735"/>
    </source>
</evidence>
<name>A0A1P8WDK4_9PLAN</name>
<dbReference type="KEGG" id="fmr:Fuma_01748"/>
<dbReference type="PANTHER" id="PTHR42736">
    <property type="entry name" value="PROTEIN-GLUTAMINE GAMMA-GLUTAMYLTRANSFERASE"/>
    <property type="match status" value="1"/>
</dbReference>
<keyword evidence="2" id="KW-1133">Transmembrane helix</keyword>
<feature type="transmembrane region" description="Helical" evidence="2">
    <location>
        <begin position="38"/>
        <end position="56"/>
    </location>
</feature>
<dbReference type="InterPro" id="IPR052901">
    <property type="entry name" value="Bact_TGase-like"/>
</dbReference>
<evidence type="ECO:0000313" key="4">
    <source>
        <dbReference type="EMBL" id="APZ92143.1"/>
    </source>
</evidence>
<keyword evidence="2" id="KW-0812">Transmembrane</keyword>